<reference evidence="1" key="1">
    <citation type="journal article" date="2021" name="Proc. Natl. Acad. Sci. U.S.A.">
        <title>Three genomes in the algal genus Volvox reveal the fate of a haploid sex-determining region after a transition to homothallism.</title>
        <authorList>
            <person name="Yamamoto K."/>
            <person name="Hamaji T."/>
            <person name="Kawai-Toyooka H."/>
            <person name="Matsuzaki R."/>
            <person name="Takahashi F."/>
            <person name="Nishimura Y."/>
            <person name="Kawachi M."/>
            <person name="Noguchi H."/>
            <person name="Minakuchi Y."/>
            <person name="Umen J.G."/>
            <person name="Toyoda A."/>
            <person name="Nozaki H."/>
        </authorList>
    </citation>
    <scope>NUCLEOTIDE SEQUENCE</scope>
    <source>
        <strain evidence="1">NIES-3786</strain>
    </source>
</reference>
<sequence length="103" mass="11153">MLFRLRRGTLRSFRISSFCFSSSSSSSSSPWFPSYFGPSRTAPLPLRSGHSFDCPLPTAASVNIHIHNGDKAHVLLRTVHVPAGGAGTKAAKETAFTLRAFET</sequence>
<proteinExistence type="predicted"/>
<evidence type="ECO:0000313" key="1">
    <source>
        <dbReference type="EMBL" id="GIL79242.1"/>
    </source>
</evidence>
<name>A0A8J4FLU1_9CHLO</name>
<dbReference type="EMBL" id="BNCP01000015">
    <property type="protein sequence ID" value="GIL79242.1"/>
    <property type="molecule type" value="Genomic_DNA"/>
</dbReference>
<organism evidence="1 2">
    <name type="scientific">Volvox reticuliferus</name>
    <dbReference type="NCBI Taxonomy" id="1737510"/>
    <lineage>
        <taxon>Eukaryota</taxon>
        <taxon>Viridiplantae</taxon>
        <taxon>Chlorophyta</taxon>
        <taxon>core chlorophytes</taxon>
        <taxon>Chlorophyceae</taxon>
        <taxon>CS clade</taxon>
        <taxon>Chlamydomonadales</taxon>
        <taxon>Volvocaceae</taxon>
        <taxon>Volvox</taxon>
    </lineage>
</organism>
<accession>A0A8J4FLU1</accession>
<dbReference type="Proteomes" id="UP000747110">
    <property type="component" value="Unassembled WGS sequence"/>
</dbReference>
<comment type="caution">
    <text evidence="1">The sequence shown here is derived from an EMBL/GenBank/DDBJ whole genome shotgun (WGS) entry which is preliminary data.</text>
</comment>
<dbReference type="AlphaFoldDB" id="A0A8J4FLU1"/>
<protein>
    <submittedName>
        <fullName evidence="1">Uncharacterized protein</fullName>
    </submittedName>
</protein>
<keyword evidence="2" id="KW-1185">Reference proteome</keyword>
<gene>
    <name evidence="1" type="ORF">Vretifemale_8571</name>
</gene>
<evidence type="ECO:0000313" key="2">
    <source>
        <dbReference type="Proteomes" id="UP000747110"/>
    </source>
</evidence>
<feature type="non-terminal residue" evidence="1">
    <location>
        <position position="103"/>
    </location>
</feature>